<comment type="caution">
    <text evidence="2">The sequence shown here is derived from an EMBL/GenBank/DDBJ whole genome shotgun (WGS) entry which is preliminary data.</text>
</comment>
<keyword evidence="3" id="KW-1185">Reference proteome</keyword>
<sequence length="119" mass="13929">MKLKIILKAVLFIVFFAIIMHIIRLFFFKRTPEITVNLIELIEEKDNVRQSFGDFRGSEIQYTPIIEKDDSKYKFEAIMKGSNGNVKIEGQIELEKNTVFTNWIITKYKIIPVPSVSTR</sequence>
<evidence type="ECO:0000313" key="3">
    <source>
        <dbReference type="Proteomes" id="UP000837932"/>
    </source>
</evidence>
<name>A0ABM9AKX7_9BACT</name>
<keyword evidence="1" id="KW-1133">Transmembrane helix</keyword>
<dbReference type="Proteomes" id="UP000837932">
    <property type="component" value="Unassembled WGS sequence"/>
</dbReference>
<gene>
    <name evidence="2" type="ORF">EMA8858_00351</name>
</gene>
<evidence type="ECO:0000256" key="1">
    <source>
        <dbReference type="SAM" id="Phobius"/>
    </source>
</evidence>
<organism evidence="2 3">
    <name type="scientific">Emticicia aquatica</name>
    <dbReference type="NCBI Taxonomy" id="1681835"/>
    <lineage>
        <taxon>Bacteria</taxon>
        <taxon>Pseudomonadati</taxon>
        <taxon>Bacteroidota</taxon>
        <taxon>Cytophagia</taxon>
        <taxon>Cytophagales</taxon>
        <taxon>Leadbetterellaceae</taxon>
        <taxon>Emticicia</taxon>
    </lineage>
</organism>
<dbReference type="EMBL" id="CAKLPY010000001">
    <property type="protein sequence ID" value="CAH0994242.1"/>
    <property type="molecule type" value="Genomic_DNA"/>
</dbReference>
<protein>
    <submittedName>
        <fullName evidence="2">Uncharacterized protein</fullName>
    </submittedName>
</protein>
<proteinExistence type="predicted"/>
<keyword evidence="1" id="KW-0472">Membrane</keyword>
<feature type="transmembrane region" description="Helical" evidence="1">
    <location>
        <begin position="6"/>
        <end position="27"/>
    </location>
</feature>
<accession>A0ABM9AKX7</accession>
<keyword evidence="1" id="KW-0812">Transmembrane</keyword>
<reference evidence="2" key="1">
    <citation type="submission" date="2021-12" db="EMBL/GenBank/DDBJ databases">
        <authorList>
            <person name="Rodrigo-Torres L."/>
            <person name="Arahal R. D."/>
            <person name="Lucena T."/>
        </authorList>
    </citation>
    <scope>NUCLEOTIDE SEQUENCE</scope>
    <source>
        <strain evidence="2">CECT 8858</strain>
    </source>
</reference>
<evidence type="ECO:0000313" key="2">
    <source>
        <dbReference type="EMBL" id="CAH0994242.1"/>
    </source>
</evidence>